<feature type="compositionally biased region" description="Basic and acidic residues" evidence="1">
    <location>
        <begin position="310"/>
        <end position="323"/>
    </location>
</feature>
<evidence type="ECO:0000313" key="3">
    <source>
        <dbReference type="Proteomes" id="UP001497744"/>
    </source>
</evidence>
<keyword evidence="3" id="KW-1185">Reference proteome</keyword>
<keyword evidence="2" id="KW-0645">Protease</keyword>
<comment type="caution">
    <text evidence="2">The sequence shown here is derived from an EMBL/GenBank/DDBJ whole genome shotgun (WGS) entry which is preliminary data.</text>
</comment>
<keyword evidence="2" id="KW-0378">Hydrolase</keyword>
<feature type="compositionally biased region" description="Low complexity" evidence="1">
    <location>
        <begin position="469"/>
        <end position="492"/>
    </location>
</feature>
<dbReference type="GeneID" id="94194835"/>
<feature type="region of interest" description="Disordered" evidence="1">
    <location>
        <begin position="143"/>
        <end position="175"/>
    </location>
</feature>
<name>A0AAV4LTN2_BABCB</name>
<organism evidence="2 3">
    <name type="scientific">Babesia caballi</name>
    <dbReference type="NCBI Taxonomy" id="5871"/>
    <lineage>
        <taxon>Eukaryota</taxon>
        <taxon>Sar</taxon>
        <taxon>Alveolata</taxon>
        <taxon>Apicomplexa</taxon>
        <taxon>Aconoidasida</taxon>
        <taxon>Piroplasmida</taxon>
        <taxon>Babesiidae</taxon>
        <taxon>Babesia</taxon>
    </lineage>
</organism>
<accession>A0AAV4LTN2</accession>
<reference evidence="2 3" key="1">
    <citation type="submission" date="2021-06" db="EMBL/GenBank/DDBJ databases">
        <title>Genome sequence of Babesia caballi.</title>
        <authorList>
            <person name="Yamagishi J."/>
            <person name="Kidaka T."/>
            <person name="Ochi A."/>
        </authorList>
    </citation>
    <scope>NUCLEOTIDE SEQUENCE [LARGE SCALE GENOMIC DNA]</scope>
    <source>
        <strain evidence="2">USDA-D6B2</strain>
    </source>
</reference>
<evidence type="ECO:0000313" key="2">
    <source>
        <dbReference type="EMBL" id="GIX63354.1"/>
    </source>
</evidence>
<feature type="compositionally biased region" description="Basic and acidic residues" evidence="1">
    <location>
        <begin position="13"/>
        <end position="29"/>
    </location>
</feature>
<feature type="compositionally biased region" description="Basic and acidic residues" evidence="1">
    <location>
        <begin position="452"/>
        <end position="466"/>
    </location>
</feature>
<protein>
    <submittedName>
        <fullName evidence="2">Membrane-associated zinc metalloprotease, putative</fullName>
    </submittedName>
</protein>
<dbReference type="GO" id="GO:0008237">
    <property type="term" value="F:metallopeptidase activity"/>
    <property type="evidence" value="ECO:0007669"/>
    <property type="project" value="UniProtKB-KW"/>
</dbReference>
<gene>
    <name evidence="2" type="ORF">BcabD6B2_27890</name>
</gene>
<feature type="compositionally biased region" description="Low complexity" evidence="1">
    <location>
        <begin position="324"/>
        <end position="334"/>
    </location>
</feature>
<sequence>MRPFKGARCGKRSGTDLHEEVFETERSEGVGEDIAGDSVRQAVAEGVRGEGVPKEDVQGEDASYDYHALHNDSSAGDSDEDYDPIHGIYTIGVAESQDKAALYGQMMHYYAEQAGTIPRPQQRRSKHSGGLGWWRFGELEAARRSPGEGAAGPRAGGDRRGVHSAGEGGQPLLPKGQVVRRIRGAGGAGVRALQPRAALRQRNVLHRREAPRTVHDPHHRTALHGHLQGPRHVRPRHQPQNPQLLPRCGLPRGSSEAAAAAAADARHRRHRPHGPGAPGGHEPAAGAGRAGAQVGGGVLPRKRVHHHHGLGRDGARAEQDTDARGAPGPAPDAAAAGAGLLQHEHHGGAADERRTRRGALLLLHAAGQPAQPAHGAAGGLHPPHVQQGRARRRHVPRQRRRRAVPGRNRAGRAEADEPAAQQGEPRRPAGERGADGVLVERDEAVVAQQLRQDVEGAHTTDQRGDEAAGGDQAEAAQGARQNYAESGAEAHAAGEGVAVEGRGLGAAEEAPDVLERAAPLRRPVALGEGTHEHARCAALGGGAGACSGRCSGVGGGAGGGGGNGVAKVERAEVAGVVLVAARARRFGLFGRLVGVEDAKVGEELVVVLVGLLGGRSAGLVVAEEGAEGVVVRLRGGVEVQQVGLVGGVRGGLGAVGVALRGGGPLTVGLAQGYHGANGRQQVHAGVRAHGAHHQVRVHAVVEHQHPVHHLLVVLVIRYLPAVLSQDVDAGDDALLALTQALQRGGVLGAGGHAAEALHSGKDGLELRRGQRQRDAVAQGEGAADGDGGDGGDVDLGAVGGVDLGKPDAALAEVAVTVEEHGVEALVQQEDVVPQLEHVEHLGLDDVDAHVGGDAGVDVRGPDEQLGELLLHAARQRRRQLGHAQQAAEPPHARLGHQGQKVPAEGLHAALQQLQREDHLLRLVGDLHAPRGELDEEEAAVAAAAHVGQRLLEQKVVDEVELAHALGRRLPVAVALQRQLHGGVSPDEHLLHHRHQLPVGGDGVVGVADALRDAQERVGLARQALGAAQGGAGQRLEAHRLRAVAAAAARAPVGVPAVGAVSEALERGAFVPGAFEAVAVGAVAFGAVALVGGWAPVRLLRHCGGVHEL</sequence>
<feature type="compositionally biased region" description="Basic residues" evidence="1">
    <location>
        <begin position="300"/>
        <end position="309"/>
    </location>
</feature>
<dbReference type="Proteomes" id="UP001497744">
    <property type="component" value="Unassembled WGS sequence"/>
</dbReference>
<feature type="region of interest" description="Disordered" evidence="1">
    <location>
        <begin position="768"/>
        <end position="797"/>
    </location>
</feature>
<feature type="region of interest" description="Disordered" evidence="1">
    <location>
        <begin position="450"/>
        <end position="492"/>
    </location>
</feature>
<feature type="compositionally biased region" description="Low complexity" evidence="1">
    <location>
        <begin position="280"/>
        <end position="292"/>
    </location>
</feature>
<dbReference type="AlphaFoldDB" id="A0AAV4LTN2"/>
<evidence type="ECO:0000256" key="1">
    <source>
        <dbReference type="SAM" id="MobiDB-lite"/>
    </source>
</evidence>
<feature type="region of interest" description="Disordered" evidence="1">
    <location>
        <begin position="208"/>
        <end position="334"/>
    </location>
</feature>
<dbReference type="EMBL" id="BPLF01000002">
    <property type="protein sequence ID" value="GIX63354.1"/>
    <property type="molecule type" value="Genomic_DNA"/>
</dbReference>
<feature type="region of interest" description="Disordered" evidence="1">
    <location>
        <begin position="368"/>
        <end position="433"/>
    </location>
</feature>
<feature type="region of interest" description="Disordered" evidence="1">
    <location>
        <begin position="1"/>
        <end position="32"/>
    </location>
</feature>
<keyword evidence="2" id="KW-0482">Metalloprotease</keyword>
<feature type="compositionally biased region" description="Basic residues" evidence="1">
    <location>
        <begin position="389"/>
        <end position="404"/>
    </location>
</feature>
<dbReference type="RefSeq" id="XP_067715423.1">
    <property type="nucleotide sequence ID" value="XM_067859322.1"/>
</dbReference>
<feature type="compositionally biased region" description="Basic residues" evidence="1">
    <location>
        <begin position="217"/>
        <end position="237"/>
    </location>
</feature>
<feature type="compositionally biased region" description="Basic and acidic residues" evidence="1">
    <location>
        <begin position="424"/>
        <end position="433"/>
    </location>
</feature>
<feature type="compositionally biased region" description="Low complexity" evidence="1">
    <location>
        <begin position="368"/>
        <end position="388"/>
    </location>
</feature>
<feature type="region of interest" description="Disordered" evidence="1">
    <location>
        <begin position="878"/>
        <end position="898"/>
    </location>
</feature>
<proteinExistence type="predicted"/>